<feature type="transmembrane region" description="Helical" evidence="7">
    <location>
        <begin position="133"/>
        <end position="155"/>
    </location>
</feature>
<dbReference type="Pfam" id="PF00528">
    <property type="entry name" value="BPD_transp_1"/>
    <property type="match status" value="1"/>
</dbReference>
<dbReference type="AlphaFoldDB" id="A0A7Y9IA75"/>
<evidence type="ECO:0000256" key="4">
    <source>
        <dbReference type="ARBA" id="ARBA00022692"/>
    </source>
</evidence>
<feature type="compositionally biased region" description="Pro residues" evidence="8">
    <location>
        <begin position="1"/>
        <end position="17"/>
    </location>
</feature>
<keyword evidence="3" id="KW-1003">Cell membrane</keyword>
<gene>
    <name evidence="10" type="ORF">BKA15_003963</name>
</gene>
<sequence>MATATPSPPGTAAPPRPARTAAPRRTGRLHRSNLIAYLMLAPLMVLLAIFVIIPFFQAASLSFFDFSFYLPSTFIGFDNYRNVLSDPIFTQSIVRGLLFMVLVVPIGLVLAFVFASVVKGMGRRLASFVKTSIYLPTIVSGVIASIVFILIFDYYGGILNWFLDLLVSPFREFEPIPWLGDPATALPSLAVPAVWIGFGVTALIMLAGMLDIPDSYYESASLDGATWWQQTIHITIPMLKNVLIYLLIAGCTGAIQQFELPLIMTGGGPLNSTMMPNLYIFQHFTQDQRQGQPLAAALMLFVVLGLVSALIFRFINSEKTQEG</sequence>
<evidence type="ECO:0000256" key="6">
    <source>
        <dbReference type="ARBA" id="ARBA00023136"/>
    </source>
</evidence>
<dbReference type="SUPFAM" id="SSF161098">
    <property type="entry name" value="MetI-like"/>
    <property type="match status" value="1"/>
</dbReference>
<dbReference type="RefSeq" id="WP_218871484.1">
    <property type="nucleotide sequence ID" value="NZ_JACCBU010000001.1"/>
</dbReference>
<keyword evidence="5 7" id="KW-1133">Transmembrane helix</keyword>
<evidence type="ECO:0000256" key="7">
    <source>
        <dbReference type="RuleBase" id="RU363032"/>
    </source>
</evidence>
<feature type="transmembrane region" description="Helical" evidence="7">
    <location>
        <begin position="294"/>
        <end position="315"/>
    </location>
</feature>
<dbReference type="EMBL" id="JACCBU010000001">
    <property type="protein sequence ID" value="NYE72634.1"/>
    <property type="molecule type" value="Genomic_DNA"/>
</dbReference>
<evidence type="ECO:0000256" key="2">
    <source>
        <dbReference type="ARBA" id="ARBA00022448"/>
    </source>
</evidence>
<organism evidence="10 11">
    <name type="scientific">Microlunatus parietis</name>
    <dbReference type="NCBI Taxonomy" id="682979"/>
    <lineage>
        <taxon>Bacteria</taxon>
        <taxon>Bacillati</taxon>
        <taxon>Actinomycetota</taxon>
        <taxon>Actinomycetes</taxon>
        <taxon>Propionibacteriales</taxon>
        <taxon>Propionibacteriaceae</taxon>
        <taxon>Microlunatus</taxon>
    </lineage>
</organism>
<evidence type="ECO:0000256" key="1">
    <source>
        <dbReference type="ARBA" id="ARBA00004651"/>
    </source>
</evidence>
<dbReference type="PANTHER" id="PTHR30193:SF37">
    <property type="entry name" value="INNER MEMBRANE ABC TRANSPORTER PERMEASE PROTEIN YCJO"/>
    <property type="match status" value="1"/>
</dbReference>
<dbReference type="GO" id="GO:0005886">
    <property type="term" value="C:plasma membrane"/>
    <property type="evidence" value="ECO:0007669"/>
    <property type="project" value="UniProtKB-SubCell"/>
</dbReference>
<evidence type="ECO:0000313" key="10">
    <source>
        <dbReference type="EMBL" id="NYE72634.1"/>
    </source>
</evidence>
<dbReference type="InterPro" id="IPR035906">
    <property type="entry name" value="MetI-like_sf"/>
</dbReference>
<evidence type="ECO:0000313" key="11">
    <source>
        <dbReference type="Proteomes" id="UP000569914"/>
    </source>
</evidence>
<dbReference type="Gene3D" id="1.10.3720.10">
    <property type="entry name" value="MetI-like"/>
    <property type="match status" value="1"/>
</dbReference>
<protein>
    <submittedName>
        <fullName evidence="10">ABC-type sugar transport system permease subunit</fullName>
    </submittedName>
</protein>
<feature type="transmembrane region" description="Helical" evidence="7">
    <location>
        <begin position="189"/>
        <end position="210"/>
    </location>
</feature>
<comment type="caution">
    <text evidence="10">The sequence shown here is derived from an EMBL/GenBank/DDBJ whole genome shotgun (WGS) entry which is preliminary data.</text>
</comment>
<dbReference type="PANTHER" id="PTHR30193">
    <property type="entry name" value="ABC TRANSPORTER PERMEASE PROTEIN"/>
    <property type="match status" value="1"/>
</dbReference>
<name>A0A7Y9IA75_9ACTN</name>
<evidence type="ECO:0000256" key="5">
    <source>
        <dbReference type="ARBA" id="ARBA00022989"/>
    </source>
</evidence>
<dbReference type="CDD" id="cd06261">
    <property type="entry name" value="TM_PBP2"/>
    <property type="match status" value="1"/>
</dbReference>
<feature type="transmembrane region" description="Helical" evidence="7">
    <location>
        <begin position="34"/>
        <end position="56"/>
    </location>
</feature>
<accession>A0A7Y9IA75</accession>
<feature type="transmembrane region" description="Helical" evidence="7">
    <location>
        <begin position="242"/>
        <end position="264"/>
    </location>
</feature>
<evidence type="ECO:0000256" key="3">
    <source>
        <dbReference type="ARBA" id="ARBA00022475"/>
    </source>
</evidence>
<keyword evidence="11" id="KW-1185">Reference proteome</keyword>
<evidence type="ECO:0000259" key="9">
    <source>
        <dbReference type="PROSITE" id="PS50928"/>
    </source>
</evidence>
<dbReference type="PROSITE" id="PS50928">
    <property type="entry name" value="ABC_TM1"/>
    <property type="match status" value="1"/>
</dbReference>
<keyword evidence="10" id="KW-0762">Sugar transport</keyword>
<comment type="subcellular location">
    <subcellularLocation>
        <location evidence="1 7">Cell membrane</location>
        <topology evidence="1 7">Multi-pass membrane protein</topology>
    </subcellularLocation>
</comment>
<dbReference type="GO" id="GO:0055085">
    <property type="term" value="P:transmembrane transport"/>
    <property type="evidence" value="ECO:0007669"/>
    <property type="project" value="InterPro"/>
</dbReference>
<dbReference type="InterPro" id="IPR051393">
    <property type="entry name" value="ABC_transporter_permease"/>
</dbReference>
<evidence type="ECO:0000256" key="8">
    <source>
        <dbReference type="SAM" id="MobiDB-lite"/>
    </source>
</evidence>
<proteinExistence type="inferred from homology"/>
<keyword evidence="4 7" id="KW-0812">Transmembrane</keyword>
<keyword evidence="2 7" id="KW-0813">Transport</keyword>
<feature type="transmembrane region" description="Helical" evidence="7">
    <location>
        <begin position="97"/>
        <end position="121"/>
    </location>
</feature>
<reference evidence="10 11" key="1">
    <citation type="submission" date="2020-07" db="EMBL/GenBank/DDBJ databases">
        <title>Sequencing the genomes of 1000 actinobacteria strains.</title>
        <authorList>
            <person name="Klenk H.-P."/>
        </authorList>
    </citation>
    <scope>NUCLEOTIDE SEQUENCE [LARGE SCALE GENOMIC DNA]</scope>
    <source>
        <strain evidence="10 11">DSM 22083</strain>
    </source>
</reference>
<dbReference type="InterPro" id="IPR000515">
    <property type="entry name" value="MetI-like"/>
</dbReference>
<dbReference type="Proteomes" id="UP000569914">
    <property type="component" value="Unassembled WGS sequence"/>
</dbReference>
<feature type="region of interest" description="Disordered" evidence="8">
    <location>
        <begin position="1"/>
        <end position="25"/>
    </location>
</feature>
<keyword evidence="6 7" id="KW-0472">Membrane</keyword>
<feature type="domain" description="ABC transmembrane type-1" evidence="9">
    <location>
        <begin position="89"/>
        <end position="311"/>
    </location>
</feature>
<comment type="similarity">
    <text evidence="7">Belongs to the binding-protein-dependent transport system permease family.</text>
</comment>